<dbReference type="Pfam" id="PF00162">
    <property type="entry name" value="PGK"/>
    <property type="match status" value="1"/>
</dbReference>
<sequence length="398" mass="43226">MTIKTVKDIDVTSKRVLVRVDFNVPMNSDGIIGDDTRIRACLPTIKYLIDKHAKIIICSHLDRPHGKVEESLRLAPVAKRLSELISRPVRAMKDCIGPDVENAVSKMHDGDVVLLENLRFHPGEKENDPGFARALSRLGEVYVNDAFSVSHRSHASIVGIPKHLPAVAGLLMENELVKLGKLLERPEKPFAAMMGGAKVSDKLGFMENIINRVDLLIIGGGMAATFLKSEGYRVGKSLVENDRLQYVRDLKEKAKSLDVRLFLPVDVVITEDIHGSSGTRTVPVSDIPDGWAIADIGPRTISDFSQALKECKTVFWNGPMGVFEIQEFSHGTHAMATVMSKLDAVTVIGGGSTVEAVTKMGLEDKMSHVSTGGGATLKFLSGETLPGVAALSEKMIVV</sequence>
<feature type="binding site" evidence="10 11">
    <location>
        <begin position="21"/>
        <end position="23"/>
    </location>
    <ligand>
        <name>substrate</name>
    </ligand>
</feature>
<dbReference type="FunFam" id="3.40.50.1260:FF:000003">
    <property type="entry name" value="Phosphoglycerate kinase"/>
    <property type="match status" value="1"/>
</dbReference>
<feature type="binding site" evidence="10 11">
    <location>
        <begin position="60"/>
        <end position="63"/>
    </location>
    <ligand>
        <name>substrate</name>
    </ligand>
</feature>
<evidence type="ECO:0000313" key="14">
    <source>
        <dbReference type="EMBL" id="MCD1294373.1"/>
    </source>
</evidence>
<dbReference type="GO" id="GO:0004618">
    <property type="term" value="F:phosphoglycerate kinase activity"/>
    <property type="evidence" value="ECO:0007669"/>
    <property type="project" value="UniProtKB-UniRule"/>
</dbReference>
<dbReference type="InterPro" id="IPR015911">
    <property type="entry name" value="Phosphoglycerate_kinase_CS"/>
</dbReference>
<feature type="binding site" evidence="10">
    <location>
        <position position="119"/>
    </location>
    <ligand>
        <name>substrate</name>
    </ligand>
</feature>
<reference evidence="14 15" key="1">
    <citation type="submission" date="2017-11" db="EMBL/GenBank/DDBJ databases">
        <title>Isolation and Characterization of Family Methanocellaceae Species from Potential Methane Hydrate Area Offshore Southwestern Taiwan.</title>
        <authorList>
            <person name="Zhang W.-L."/>
            <person name="Chen W.-C."/>
            <person name="Lai M.-C."/>
            <person name="Chen S.-C."/>
        </authorList>
    </citation>
    <scope>NUCLEOTIDE SEQUENCE [LARGE SCALE GENOMIC DNA]</scope>
    <source>
        <strain evidence="14 15">CWC-04</strain>
    </source>
</reference>
<dbReference type="EMBL" id="PGCK01000003">
    <property type="protein sequence ID" value="MCD1294373.1"/>
    <property type="molecule type" value="Genomic_DNA"/>
</dbReference>
<evidence type="ECO:0000256" key="11">
    <source>
        <dbReference type="PIRSR" id="PIRSR000724-1"/>
    </source>
</evidence>
<dbReference type="RefSeq" id="WP_230741203.1">
    <property type="nucleotide sequence ID" value="NZ_PGCK01000003.1"/>
</dbReference>
<keyword evidence="10" id="KW-0963">Cytoplasm</keyword>
<evidence type="ECO:0000256" key="12">
    <source>
        <dbReference type="PIRSR" id="PIRSR000724-2"/>
    </source>
</evidence>
<comment type="caution">
    <text evidence="14">The sequence shown here is derived from an EMBL/GenBank/DDBJ whole genome shotgun (WGS) entry which is preliminary data.</text>
</comment>
<feature type="binding site" evidence="10">
    <location>
        <position position="152"/>
    </location>
    <ligand>
        <name>substrate</name>
    </ligand>
</feature>
<evidence type="ECO:0000256" key="9">
    <source>
        <dbReference type="ARBA" id="ARBA00022840"/>
    </source>
</evidence>
<evidence type="ECO:0000256" key="10">
    <source>
        <dbReference type="HAMAP-Rule" id="MF_00145"/>
    </source>
</evidence>
<keyword evidence="6 10" id="KW-0808">Transferase</keyword>
<comment type="caution">
    <text evidence="10">Lacks conserved residue(s) required for the propagation of feature annotation.</text>
</comment>
<gene>
    <name evidence="10 14" type="primary">pgk</name>
    <name evidence="14" type="ORF">CUJ83_05090</name>
</gene>
<dbReference type="InterPro" id="IPR001576">
    <property type="entry name" value="Phosphoglycerate_kinase"/>
</dbReference>
<dbReference type="Proteomes" id="UP001320159">
    <property type="component" value="Unassembled WGS sequence"/>
</dbReference>
<comment type="similarity">
    <text evidence="2 10 13">Belongs to the phosphoglycerate kinase family.</text>
</comment>
<protein>
    <recommendedName>
        <fullName evidence="5 10">Phosphoglycerate kinase</fullName>
        <ecNumber evidence="4 10">2.7.2.3</ecNumber>
    </recommendedName>
</protein>
<dbReference type="GO" id="GO:0006094">
    <property type="term" value="P:gluconeogenesis"/>
    <property type="evidence" value="ECO:0007669"/>
    <property type="project" value="TreeGrafter"/>
</dbReference>
<dbReference type="PRINTS" id="PR00477">
    <property type="entry name" value="PHGLYCKINASE"/>
</dbReference>
<dbReference type="InterPro" id="IPR036043">
    <property type="entry name" value="Phosphoglycerate_kinase_sf"/>
</dbReference>
<comment type="subunit">
    <text evidence="3 10">Monomer.</text>
</comment>
<keyword evidence="9 10" id="KW-0067">ATP-binding</keyword>
<proteinExistence type="inferred from homology"/>
<evidence type="ECO:0000256" key="2">
    <source>
        <dbReference type="ARBA" id="ARBA00008982"/>
    </source>
</evidence>
<evidence type="ECO:0000256" key="4">
    <source>
        <dbReference type="ARBA" id="ARBA00013061"/>
    </source>
</evidence>
<dbReference type="SUPFAM" id="SSF53748">
    <property type="entry name" value="Phosphoglycerate kinase"/>
    <property type="match status" value="1"/>
</dbReference>
<dbReference type="GO" id="GO:0043531">
    <property type="term" value="F:ADP binding"/>
    <property type="evidence" value="ECO:0007669"/>
    <property type="project" value="TreeGrafter"/>
</dbReference>
<keyword evidence="15" id="KW-1185">Reference proteome</keyword>
<feature type="binding site" evidence="10 12">
    <location>
        <position position="324"/>
    </location>
    <ligand>
        <name>ATP</name>
        <dbReference type="ChEBI" id="CHEBI:30616"/>
    </ligand>
</feature>
<comment type="pathway">
    <text evidence="10">Carbohydrate degradation; glycolysis; pyruvate from D-glyceraldehyde 3-phosphate: step 2/5.</text>
</comment>
<feature type="binding site" evidence="11">
    <location>
        <position position="37"/>
    </location>
    <ligand>
        <name>(2R)-3-phosphoglycerate</name>
        <dbReference type="ChEBI" id="CHEBI:58272"/>
    </ligand>
</feature>
<name>A0AAP2W5J4_9EURY</name>
<accession>A0AAP2W5J4</accession>
<dbReference type="HAMAP" id="MF_00145">
    <property type="entry name" value="Phosphoglyc_kinase"/>
    <property type="match status" value="1"/>
</dbReference>
<dbReference type="FunFam" id="3.40.50.1260:FF:000006">
    <property type="entry name" value="Phosphoglycerate kinase"/>
    <property type="match status" value="1"/>
</dbReference>
<feature type="binding site" evidence="11">
    <location>
        <position position="152"/>
    </location>
    <ligand>
        <name>(2R)-3-phosphoglycerate</name>
        <dbReference type="ChEBI" id="CHEBI:58272"/>
    </ligand>
</feature>
<keyword evidence="7 10" id="KW-0547">Nucleotide-binding</keyword>
<feature type="binding site" evidence="10 12">
    <location>
        <position position="202"/>
    </location>
    <ligand>
        <name>ATP</name>
        <dbReference type="ChEBI" id="CHEBI:30616"/>
    </ligand>
</feature>
<dbReference type="GO" id="GO:0006096">
    <property type="term" value="P:glycolytic process"/>
    <property type="evidence" value="ECO:0007669"/>
    <property type="project" value="UniProtKB-UniRule"/>
</dbReference>
<feature type="binding site" evidence="10">
    <location>
        <position position="37"/>
    </location>
    <ligand>
        <name>substrate</name>
    </ligand>
</feature>
<dbReference type="PANTHER" id="PTHR11406">
    <property type="entry name" value="PHOSPHOGLYCERATE KINASE"/>
    <property type="match status" value="1"/>
</dbReference>
<comment type="catalytic activity">
    <reaction evidence="1 10 13">
        <text>(2R)-3-phosphoglycerate + ATP = (2R)-3-phospho-glyceroyl phosphate + ADP</text>
        <dbReference type="Rhea" id="RHEA:14801"/>
        <dbReference type="ChEBI" id="CHEBI:30616"/>
        <dbReference type="ChEBI" id="CHEBI:57604"/>
        <dbReference type="ChEBI" id="CHEBI:58272"/>
        <dbReference type="ChEBI" id="CHEBI:456216"/>
        <dbReference type="EC" id="2.7.2.3"/>
    </reaction>
</comment>
<dbReference type="PANTHER" id="PTHR11406:SF23">
    <property type="entry name" value="PHOSPHOGLYCERATE KINASE 1, CHLOROPLASTIC-RELATED"/>
    <property type="match status" value="1"/>
</dbReference>
<evidence type="ECO:0000256" key="1">
    <source>
        <dbReference type="ARBA" id="ARBA00000642"/>
    </source>
</evidence>
<dbReference type="PROSITE" id="PS00111">
    <property type="entry name" value="PGLYCERATE_KINASE"/>
    <property type="match status" value="1"/>
</dbReference>
<evidence type="ECO:0000256" key="5">
    <source>
        <dbReference type="ARBA" id="ARBA00016471"/>
    </source>
</evidence>
<evidence type="ECO:0000256" key="6">
    <source>
        <dbReference type="ARBA" id="ARBA00022679"/>
    </source>
</evidence>
<dbReference type="Gene3D" id="3.40.50.1260">
    <property type="entry name" value="Phosphoglycerate kinase, N-terminal domain"/>
    <property type="match status" value="2"/>
</dbReference>
<evidence type="ECO:0000313" key="15">
    <source>
        <dbReference type="Proteomes" id="UP001320159"/>
    </source>
</evidence>
<evidence type="ECO:0000256" key="3">
    <source>
        <dbReference type="ARBA" id="ARBA00011245"/>
    </source>
</evidence>
<organism evidence="14 15">
    <name type="scientific">Methanooceanicella nereidis</name>
    <dbReference type="NCBI Taxonomy" id="2052831"/>
    <lineage>
        <taxon>Archaea</taxon>
        <taxon>Methanobacteriati</taxon>
        <taxon>Methanobacteriota</taxon>
        <taxon>Stenosarchaea group</taxon>
        <taxon>Methanomicrobia</taxon>
        <taxon>Methanocellales</taxon>
        <taxon>Methanocellaceae</taxon>
        <taxon>Methanooceanicella</taxon>
    </lineage>
</organism>
<feature type="binding site" evidence="11">
    <location>
        <position position="119"/>
    </location>
    <ligand>
        <name>(2R)-3-phosphoglycerate</name>
        <dbReference type="ChEBI" id="CHEBI:58272"/>
    </ligand>
</feature>
<dbReference type="InterPro" id="IPR015824">
    <property type="entry name" value="Phosphoglycerate_kinase_N"/>
</dbReference>
<dbReference type="PIRSF" id="PIRSF000724">
    <property type="entry name" value="Pgk"/>
    <property type="match status" value="1"/>
</dbReference>
<evidence type="ECO:0000256" key="7">
    <source>
        <dbReference type="ARBA" id="ARBA00022741"/>
    </source>
</evidence>
<dbReference type="CDD" id="cd00318">
    <property type="entry name" value="Phosphoglycerate_kinase"/>
    <property type="match status" value="1"/>
</dbReference>
<dbReference type="EC" id="2.7.2.3" evidence="4 10"/>
<dbReference type="GO" id="GO:0005524">
    <property type="term" value="F:ATP binding"/>
    <property type="evidence" value="ECO:0007669"/>
    <property type="project" value="UniProtKB-KW"/>
</dbReference>
<dbReference type="AlphaFoldDB" id="A0AAP2W5J4"/>
<keyword evidence="10" id="KW-0324">Glycolysis</keyword>
<dbReference type="GO" id="GO:0005829">
    <property type="term" value="C:cytosol"/>
    <property type="evidence" value="ECO:0007669"/>
    <property type="project" value="TreeGrafter"/>
</dbReference>
<comment type="subcellular location">
    <subcellularLocation>
        <location evidence="10">Cytoplasm</location>
    </subcellularLocation>
</comment>
<evidence type="ECO:0000256" key="13">
    <source>
        <dbReference type="RuleBase" id="RU000532"/>
    </source>
</evidence>
<evidence type="ECO:0000256" key="8">
    <source>
        <dbReference type="ARBA" id="ARBA00022777"/>
    </source>
</evidence>
<keyword evidence="8 10" id="KW-0418">Kinase</keyword>